<keyword evidence="1" id="KW-0732">Signal</keyword>
<sequence length="393" mass="42034">MHARRRTTLLAASVVLALGAGPLAAPAFAAPAPRAPVCTTAPSHQALCAAIGGLPDASTTAALVRMTDNGASWQGSSGVRDLRSGKAADPDARFRAGSTTKVVTAAAVLRLAARGDVDLDASIERYLPGLLGPEFERPVTVRNLLNHTSGIQPGVSWGNTFEEQYAHRYDTLGLRRVVESAVARGPAFDAGDQQQYLNINYTILGLLIEKVTGRPYASEADRLVLRPAGMRDTYFPGTDPRVRGPHHHGYQRVERPDGTTRLVDVTEWNVADRWAAGDMISTTADLGRLITALFGEEIVPEPQLREMFTVPAGIEGAVHSAGLTRLELGGTVYWGKSGARPGYSTLIAATEDLGFTLVFSLSDTDAKDQSSNPVADRIREAALTWRGRVRGSE</sequence>
<dbReference type="Pfam" id="PF00144">
    <property type="entry name" value="Beta-lactamase"/>
    <property type="match status" value="1"/>
</dbReference>
<evidence type="ECO:0000313" key="3">
    <source>
        <dbReference type="EMBL" id="MDT0402263.1"/>
    </source>
</evidence>
<dbReference type="InterPro" id="IPR050491">
    <property type="entry name" value="AmpC-like"/>
</dbReference>
<name>A0ABU2QCU2_9ACTN</name>
<protein>
    <submittedName>
        <fullName evidence="3">Serine hydrolase domain-containing protein</fullName>
        <ecNumber evidence="3">3.1.1.103</ecNumber>
    </submittedName>
</protein>
<dbReference type="InterPro" id="IPR012338">
    <property type="entry name" value="Beta-lactam/transpept-like"/>
</dbReference>
<reference evidence="4" key="1">
    <citation type="submission" date="2023-07" db="EMBL/GenBank/DDBJ databases">
        <title>30 novel species of actinomycetes from the DSMZ collection.</title>
        <authorList>
            <person name="Nouioui I."/>
        </authorList>
    </citation>
    <scope>NUCLEOTIDE SEQUENCE [LARGE SCALE GENOMIC DNA]</scope>
    <source>
        <strain evidence="4">DSM 41635</strain>
    </source>
</reference>
<gene>
    <name evidence="3" type="ORF">RM528_10385</name>
</gene>
<dbReference type="GO" id="GO:0016787">
    <property type="term" value="F:hydrolase activity"/>
    <property type="evidence" value="ECO:0007669"/>
    <property type="project" value="UniProtKB-KW"/>
</dbReference>
<feature type="signal peptide" evidence="1">
    <location>
        <begin position="1"/>
        <end position="29"/>
    </location>
</feature>
<feature type="domain" description="Beta-lactamase-related" evidence="2">
    <location>
        <begin position="62"/>
        <end position="370"/>
    </location>
</feature>
<keyword evidence="3" id="KW-0378">Hydrolase</keyword>
<evidence type="ECO:0000256" key="1">
    <source>
        <dbReference type="SAM" id="SignalP"/>
    </source>
</evidence>
<feature type="chain" id="PRO_5045567384" evidence="1">
    <location>
        <begin position="30"/>
        <end position="393"/>
    </location>
</feature>
<evidence type="ECO:0000259" key="2">
    <source>
        <dbReference type="Pfam" id="PF00144"/>
    </source>
</evidence>
<organism evidence="3 4">
    <name type="scientific">Streptomyces edwardsiae</name>
    <dbReference type="NCBI Taxonomy" id="3075527"/>
    <lineage>
        <taxon>Bacteria</taxon>
        <taxon>Bacillati</taxon>
        <taxon>Actinomycetota</taxon>
        <taxon>Actinomycetes</taxon>
        <taxon>Kitasatosporales</taxon>
        <taxon>Streptomycetaceae</taxon>
        <taxon>Streptomyces</taxon>
    </lineage>
</organism>
<dbReference type="EMBL" id="JAVRFB010000006">
    <property type="protein sequence ID" value="MDT0402263.1"/>
    <property type="molecule type" value="Genomic_DNA"/>
</dbReference>
<dbReference type="PANTHER" id="PTHR46825:SF7">
    <property type="entry name" value="D-ALANYL-D-ALANINE CARBOXYPEPTIDASE"/>
    <property type="match status" value="1"/>
</dbReference>
<dbReference type="Proteomes" id="UP001180503">
    <property type="component" value="Unassembled WGS sequence"/>
</dbReference>
<dbReference type="PANTHER" id="PTHR46825">
    <property type="entry name" value="D-ALANYL-D-ALANINE-CARBOXYPEPTIDASE/ENDOPEPTIDASE AMPH"/>
    <property type="match status" value="1"/>
</dbReference>
<proteinExistence type="predicted"/>
<dbReference type="RefSeq" id="WP_311709809.1">
    <property type="nucleotide sequence ID" value="NZ_JAVRFB010000006.1"/>
</dbReference>
<comment type="caution">
    <text evidence="3">The sequence shown here is derived from an EMBL/GenBank/DDBJ whole genome shotgun (WGS) entry which is preliminary data.</text>
</comment>
<dbReference type="EC" id="3.1.1.103" evidence="3"/>
<dbReference type="InterPro" id="IPR001466">
    <property type="entry name" value="Beta-lactam-related"/>
</dbReference>
<accession>A0ABU2QCU2</accession>
<evidence type="ECO:0000313" key="4">
    <source>
        <dbReference type="Proteomes" id="UP001180503"/>
    </source>
</evidence>
<dbReference type="SUPFAM" id="SSF56601">
    <property type="entry name" value="beta-lactamase/transpeptidase-like"/>
    <property type="match status" value="1"/>
</dbReference>
<dbReference type="Gene3D" id="3.40.710.10">
    <property type="entry name" value="DD-peptidase/beta-lactamase superfamily"/>
    <property type="match status" value="1"/>
</dbReference>